<dbReference type="PANTHER" id="PTHR46929:SF23">
    <property type="entry name" value="L10-INTERACTING MYB DOMAIN-CONTAINING PROTEIN-LIKE"/>
    <property type="match status" value="1"/>
</dbReference>
<dbReference type="EMBL" id="BDDD01000244">
    <property type="protein sequence ID" value="GAV62222.1"/>
    <property type="molecule type" value="Genomic_DNA"/>
</dbReference>
<comment type="caution">
    <text evidence="4">The sequence shown here is derived from an EMBL/GenBank/DDBJ whole genome shotgun (WGS) entry which is preliminary data.</text>
</comment>
<reference evidence="5" key="1">
    <citation type="submission" date="2016-04" db="EMBL/GenBank/DDBJ databases">
        <title>Cephalotus genome sequencing.</title>
        <authorList>
            <person name="Fukushima K."/>
            <person name="Hasebe M."/>
            <person name="Fang X."/>
        </authorList>
    </citation>
    <scope>NUCLEOTIDE SEQUENCE [LARGE SCALE GENOMIC DNA]</scope>
    <source>
        <strain evidence="5">cv. St1</strain>
    </source>
</reference>
<accession>A0A1Q3B363</accession>
<dbReference type="InterPro" id="IPR058353">
    <property type="entry name" value="DUF8040"/>
</dbReference>
<dbReference type="Pfam" id="PF12776">
    <property type="entry name" value="Myb_DNA-bind_3"/>
    <property type="match status" value="1"/>
</dbReference>
<evidence type="ECO:0000259" key="3">
    <source>
        <dbReference type="Pfam" id="PF26138"/>
    </source>
</evidence>
<gene>
    <name evidence="4" type="ORF">CFOL_v3_05746</name>
</gene>
<feature type="domain" description="DUF8040" evidence="3">
    <location>
        <begin position="1"/>
        <end position="70"/>
    </location>
</feature>
<dbReference type="PANTHER" id="PTHR46929">
    <property type="entry name" value="EXPRESSED PROTEIN"/>
    <property type="match status" value="1"/>
</dbReference>
<protein>
    <submittedName>
        <fullName evidence="4">Myb_DNA-bind_3 domain-containing protein</fullName>
    </submittedName>
</protein>
<feature type="region of interest" description="Disordered" evidence="1">
    <location>
        <begin position="333"/>
        <end position="365"/>
    </location>
</feature>
<dbReference type="OrthoDB" id="1301570at2759"/>
<dbReference type="InParanoid" id="A0A1Q3B363"/>
<proteinExistence type="predicted"/>
<feature type="compositionally biased region" description="Basic and acidic residues" evidence="1">
    <location>
        <begin position="91"/>
        <end position="100"/>
    </location>
</feature>
<evidence type="ECO:0000313" key="5">
    <source>
        <dbReference type="Proteomes" id="UP000187406"/>
    </source>
</evidence>
<dbReference type="AlphaFoldDB" id="A0A1Q3B363"/>
<feature type="non-terminal residue" evidence="4">
    <location>
        <position position="430"/>
    </location>
</feature>
<evidence type="ECO:0000256" key="1">
    <source>
        <dbReference type="SAM" id="MobiDB-lite"/>
    </source>
</evidence>
<feature type="compositionally biased region" description="Polar residues" evidence="1">
    <location>
        <begin position="346"/>
        <end position="356"/>
    </location>
</feature>
<dbReference type="Pfam" id="PF26138">
    <property type="entry name" value="DUF8040"/>
    <property type="match status" value="1"/>
</dbReference>
<evidence type="ECO:0000313" key="4">
    <source>
        <dbReference type="EMBL" id="GAV62222.1"/>
    </source>
</evidence>
<sequence length="430" mass="49627">MRPVAFYELCNILTRYNLVRQSKNMSIKEQVLLFVHCLGHNVRFVLAGRFHRSSETCHRYFRIVLKAVLKLYKYVVRSPDDSTPPEIMNSRSKERPPENEKELFNIRHSSLRTTIERGFGILKKRFLVQEVNNEIRSRSERQTQREEREENMEWLAKKDNMASAMWADYSIIRLTAVEMAKGKQFRWTKPMERLLLEILADEALKGNKPTNTFKTSSFTRVAESISLKFAVECTNDNVENHLKTVKSTWNVIATLRGKSGLGWDDTLKMITAERQSYEEEAHPQHEKYLNRKIEMYDEMTLVVGKDMATGSFAKSFVDVDMQENINVDYLAAEEEGETEGGAKGKQTISSTATSSKARSHRKRNRDELPQLDLVAAQLGEIAIAISKLSRNELNVDDLYKEVMKTGFEELVLANAFDYLVENEKQAKAFI</sequence>
<name>A0A1Q3B363_CEPFO</name>
<feature type="region of interest" description="Disordered" evidence="1">
    <location>
        <begin position="81"/>
        <end position="100"/>
    </location>
</feature>
<dbReference type="InterPro" id="IPR024752">
    <property type="entry name" value="Myb/SANT-like_dom"/>
</dbReference>
<evidence type="ECO:0000259" key="2">
    <source>
        <dbReference type="Pfam" id="PF12776"/>
    </source>
</evidence>
<organism evidence="4 5">
    <name type="scientific">Cephalotus follicularis</name>
    <name type="common">Albany pitcher plant</name>
    <dbReference type="NCBI Taxonomy" id="3775"/>
    <lineage>
        <taxon>Eukaryota</taxon>
        <taxon>Viridiplantae</taxon>
        <taxon>Streptophyta</taxon>
        <taxon>Embryophyta</taxon>
        <taxon>Tracheophyta</taxon>
        <taxon>Spermatophyta</taxon>
        <taxon>Magnoliopsida</taxon>
        <taxon>eudicotyledons</taxon>
        <taxon>Gunneridae</taxon>
        <taxon>Pentapetalae</taxon>
        <taxon>rosids</taxon>
        <taxon>fabids</taxon>
        <taxon>Oxalidales</taxon>
        <taxon>Cephalotaceae</taxon>
        <taxon>Cephalotus</taxon>
    </lineage>
</organism>
<dbReference type="Proteomes" id="UP000187406">
    <property type="component" value="Unassembled WGS sequence"/>
</dbReference>
<keyword evidence="5" id="KW-1185">Reference proteome</keyword>
<feature type="domain" description="Myb/SANT-like" evidence="2">
    <location>
        <begin position="186"/>
        <end position="275"/>
    </location>
</feature>